<dbReference type="EMBL" id="JAIXMP010000022">
    <property type="protein sequence ID" value="KAI9255680.1"/>
    <property type="molecule type" value="Genomic_DNA"/>
</dbReference>
<name>A0AAD5K5N4_9FUNG</name>
<accession>A0AAD5K5N4</accession>
<evidence type="ECO:0000313" key="2">
    <source>
        <dbReference type="Proteomes" id="UP001209540"/>
    </source>
</evidence>
<evidence type="ECO:0000313" key="1">
    <source>
        <dbReference type="EMBL" id="KAI9255680.1"/>
    </source>
</evidence>
<dbReference type="AlphaFoldDB" id="A0AAD5K5N4"/>
<keyword evidence="2" id="KW-1185">Reference proteome</keyword>
<sequence length="105" mass="12179">MPPNLQHVHQQLMEIAKETQDVSKTSYTMKDIQHLQNKLHHIDEQYKEGMIDDRTDKSNVEDDPYEHPGQAQIADVSSNSSWQILNALYTSYKLLRRSIPLCPVC</sequence>
<comment type="caution">
    <text evidence="1">The sequence shown here is derived from an EMBL/GenBank/DDBJ whole genome shotgun (WGS) entry which is preliminary data.</text>
</comment>
<dbReference type="Proteomes" id="UP001209540">
    <property type="component" value="Unassembled WGS sequence"/>
</dbReference>
<reference evidence="1" key="2">
    <citation type="submission" date="2023-02" db="EMBL/GenBank/DDBJ databases">
        <authorList>
            <consortium name="DOE Joint Genome Institute"/>
            <person name="Mondo S.J."/>
            <person name="Chang Y."/>
            <person name="Wang Y."/>
            <person name="Ahrendt S."/>
            <person name="Andreopoulos W."/>
            <person name="Barry K."/>
            <person name="Beard J."/>
            <person name="Benny G.L."/>
            <person name="Blankenship S."/>
            <person name="Bonito G."/>
            <person name="Cuomo C."/>
            <person name="Desiro A."/>
            <person name="Gervers K.A."/>
            <person name="Hundley H."/>
            <person name="Kuo A."/>
            <person name="LaButti K."/>
            <person name="Lang B.F."/>
            <person name="Lipzen A."/>
            <person name="O'Donnell K."/>
            <person name="Pangilinan J."/>
            <person name="Reynolds N."/>
            <person name="Sandor L."/>
            <person name="Smith M.W."/>
            <person name="Tsang A."/>
            <person name="Grigoriev I.V."/>
            <person name="Stajich J.E."/>
            <person name="Spatafora J.W."/>
        </authorList>
    </citation>
    <scope>NUCLEOTIDE SEQUENCE</scope>
    <source>
        <strain evidence="1">RSA 2281</strain>
    </source>
</reference>
<proteinExistence type="predicted"/>
<organism evidence="1 2">
    <name type="scientific">Phascolomyces articulosus</name>
    <dbReference type="NCBI Taxonomy" id="60185"/>
    <lineage>
        <taxon>Eukaryota</taxon>
        <taxon>Fungi</taxon>
        <taxon>Fungi incertae sedis</taxon>
        <taxon>Mucoromycota</taxon>
        <taxon>Mucoromycotina</taxon>
        <taxon>Mucoromycetes</taxon>
        <taxon>Mucorales</taxon>
        <taxon>Lichtheimiaceae</taxon>
        <taxon>Phascolomyces</taxon>
    </lineage>
</organism>
<gene>
    <name evidence="1" type="ORF">BDA99DRAFT_539827</name>
</gene>
<protein>
    <submittedName>
        <fullName evidence="1">Uncharacterized protein</fullName>
    </submittedName>
</protein>
<reference evidence="1" key="1">
    <citation type="journal article" date="2022" name="IScience">
        <title>Evolution of zygomycete secretomes and the origins of terrestrial fungal ecologies.</title>
        <authorList>
            <person name="Chang Y."/>
            <person name="Wang Y."/>
            <person name="Mondo S."/>
            <person name="Ahrendt S."/>
            <person name="Andreopoulos W."/>
            <person name="Barry K."/>
            <person name="Beard J."/>
            <person name="Benny G.L."/>
            <person name="Blankenship S."/>
            <person name="Bonito G."/>
            <person name="Cuomo C."/>
            <person name="Desiro A."/>
            <person name="Gervers K.A."/>
            <person name="Hundley H."/>
            <person name="Kuo A."/>
            <person name="LaButti K."/>
            <person name="Lang B.F."/>
            <person name="Lipzen A."/>
            <person name="O'Donnell K."/>
            <person name="Pangilinan J."/>
            <person name="Reynolds N."/>
            <person name="Sandor L."/>
            <person name="Smith M.E."/>
            <person name="Tsang A."/>
            <person name="Grigoriev I.V."/>
            <person name="Stajich J.E."/>
            <person name="Spatafora J.W."/>
        </authorList>
    </citation>
    <scope>NUCLEOTIDE SEQUENCE</scope>
    <source>
        <strain evidence="1">RSA 2281</strain>
    </source>
</reference>